<feature type="binding site" evidence="6">
    <location>
        <position position="193"/>
    </location>
    <ligand>
        <name>S-adenosyl-L-methionine</name>
        <dbReference type="ChEBI" id="CHEBI:59789"/>
    </ligand>
</feature>
<evidence type="ECO:0000313" key="8">
    <source>
        <dbReference type="Proteomes" id="UP000569951"/>
    </source>
</evidence>
<dbReference type="CDD" id="cd02440">
    <property type="entry name" value="AdoMet_MTases"/>
    <property type="match status" value="1"/>
</dbReference>
<keyword evidence="4 6" id="KW-0808">Transferase</keyword>
<keyword evidence="7" id="KW-0689">Ribosomal protein</keyword>
<dbReference type="PIRSF" id="PIRSF000401">
    <property type="entry name" value="RPL11_MTase"/>
    <property type="match status" value="1"/>
</dbReference>
<dbReference type="Pfam" id="PF06325">
    <property type="entry name" value="PrmA"/>
    <property type="match status" value="1"/>
</dbReference>
<keyword evidence="3 6" id="KW-0489">Methyltransferase</keyword>
<comment type="function">
    <text evidence="6">Methylates ribosomal protein L11.</text>
</comment>
<evidence type="ECO:0000313" key="7">
    <source>
        <dbReference type="EMBL" id="MBB6097236.1"/>
    </source>
</evidence>
<name>A0A841HWE0_9DEIO</name>
<dbReference type="InterPro" id="IPR004498">
    <property type="entry name" value="Ribosomal_PrmA_MeTrfase"/>
</dbReference>
<dbReference type="EMBL" id="JACHHG010000002">
    <property type="protein sequence ID" value="MBB6097236.1"/>
    <property type="molecule type" value="Genomic_DNA"/>
</dbReference>
<keyword evidence="5 6" id="KW-0949">S-adenosyl-L-methionine</keyword>
<dbReference type="PANTHER" id="PTHR43648">
    <property type="entry name" value="ELECTRON TRANSFER FLAVOPROTEIN BETA SUBUNIT LYSINE METHYLTRANSFERASE"/>
    <property type="match status" value="1"/>
</dbReference>
<dbReference type="HAMAP" id="MF_00735">
    <property type="entry name" value="Methyltr_PrmA"/>
    <property type="match status" value="1"/>
</dbReference>
<evidence type="ECO:0000256" key="5">
    <source>
        <dbReference type="ARBA" id="ARBA00022691"/>
    </source>
</evidence>
<proteinExistence type="inferred from homology"/>
<evidence type="ECO:0000256" key="2">
    <source>
        <dbReference type="ARBA" id="ARBA00022490"/>
    </source>
</evidence>
<dbReference type="PANTHER" id="PTHR43648:SF1">
    <property type="entry name" value="ELECTRON TRANSFER FLAVOPROTEIN BETA SUBUNIT LYSINE METHYLTRANSFERASE"/>
    <property type="match status" value="1"/>
</dbReference>
<dbReference type="Gene3D" id="3.30.70.1170">
    <property type="entry name" value="Sun protein, domain 3"/>
    <property type="match status" value="1"/>
</dbReference>
<comment type="subcellular location">
    <subcellularLocation>
        <location evidence="6">Cytoplasm</location>
    </subcellularLocation>
</comment>
<gene>
    <name evidence="6" type="primary">prmA</name>
    <name evidence="7" type="ORF">HNR42_000650</name>
</gene>
<keyword evidence="8" id="KW-1185">Reference proteome</keyword>
<accession>A0A841HWE0</accession>
<dbReference type="EC" id="2.1.1.-" evidence="6"/>
<dbReference type="Gene3D" id="3.40.50.150">
    <property type="entry name" value="Vaccinia Virus protein VP39"/>
    <property type="match status" value="1"/>
</dbReference>
<evidence type="ECO:0000256" key="4">
    <source>
        <dbReference type="ARBA" id="ARBA00022679"/>
    </source>
</evidence>
<dbReference type="AlphaFoldDB" id="A0A841HWE0"/>
<dbReference type="RefSeq" id="WP_183984459.1">
    <property type="nucleotide sequence ID" value="NZ_JACHHG010000002.1"/>
</dbReference>
<dbReference type="SUPFAM" id="SSF53335">
    <property type="entry name" value="S-adenosyl-L-methionine-dependent methyltransferases"/>
    <property type="match status" value="1"/>
</dbReference>
<dbReference type="Proteomes" id="UP000569951">
    <property type="component" value="Unassembled WGS sequence"/>
</dbReference>
<evidence type="ECO:0000256" key="3">
    <source>
        <dbReference type="ARBA" id="ARBA00022603"/>
    </source>
</evidence>
<keyword evidence="7" id="KW-0687">Ribonucleoprotein</keyword>
<dbReference type="GO" id="GO:0032259">
    <property type="term" value="P:methylation"/>
    <property type="evidence" value="ECO:0007669"/>
    <property type="project" value="UniProtKB-KW"/>
</dbReference>
<keyword evidence="2 6" id="KW-0963">Cytoplasm</keyword>
<reference evidence="7 8" key="1">
    <citation type="submission" date="2020-08" db="EMBL/GenBank/DDBJ databases">
        <title>Genomic Encyclopedia of Type Strains, Phase IV (KMG-IV): sequencing the most valuable type-strain genomes for metagenomic binning, comparative biology and taxonomic classification.</title>
        <authorList>
            <person name="Goeker M."/>
        </authorList>
    </citation>
    <scope>NUCLEOTIDE SEQUENCE [LARGE SCALE GENOMIC DNA]</scope>
    <source>
        <strain evidence="7 8">DSM 21458</strain>
    </source>
</reference>
<comment type="catalytic activity">
    <reaction evidence="6">
        <text>L-lysyl-[protein] + 3 S-adenosyl-L-methionine = N(6),N(6),N(6)-trimethyl-L-lysyl-[protein] + 3 S-adenosyl-L-homocysteine + 3 H(+)</text>
        <dbReference type="Rhea" id="RHEA:54192"/>
        <dbReference type="Rhea" id="RHEA-COMP:9752"/>
        <dbReference type="Rhea" id="RHEA-COMP:13826"/>
        <dbReference type="ChEBI" id="CHEBI:15378"/>
        <dbReference type="ChEBI" id="CHEBI:29969"/>
        <dbReference type="ChEBI" id="CHEBI:57856"/>
        <dbReference type="ChEBI" id="CHEBI:59789"/>
        <dbReference type="ChEBI" id="CHEBI:61961"/>
    </reaction>
</comment>
<evidence type="ECO:0000256" key="1">
    <source>
        <dbReference type="ARBA" id="ARBA00009741"/>
    </source>
</evidence>
<dbReference type="GO" id="GO:0008276">
    <property type="term" value="F:protein methyltransferase activity"/>
    <property type="evidence" value="ECO:0007669"/>
    <property type="project" value="UniProtKB-UniRule"/>
</dbReference>
<comment type="similarity">
    <text evidence="1 6">Belongs to the methyltransferase superfamily. PrmA family.</text>
</comment>
<dbReference type="GO" id="GO:0005840">
    <property type="term" value="C:ribosome"/>
    <property type="evidence" value="ECO:0007669"/>
    <property type="project" value="UniProtKB-KW"/>
</dbReference>
<organism evidence="7 8">
    <name type="scientific">Deinobacterium chartae</name>
    <dbReference type="NCBI Taxonomy" id="521158"/>
    <lineage>
        <taxon>Bacteria</taxon>
        <taxon>Thermotogati</taxon>
        <taxon>Deinococcota</taxon>
        <taxon>Deinococci</taxon>
        <taxon>Deinococcales</taxon>
        <taxon>Deinococcaceae</taxon>
        <taxon>Deinobacterium</taxon>
    </lineage>
</organism>
<evidence type="ECO:0000256" key="6">
    <source>
        <dbReference type="HAMAP-Rule" id="MF_00735"/>
    </source>
</evidence>
<feature type="binding site" evidence="6">
    <location>
        <position position="130"/>
    </location>
    <ligand>
        <name>S-adenosyl-L-methionine</name>
        <dbReference type="ChEBI" id="CHEBI:59789"/>
    </ligand>
</feature>
<dbReference type="GO" id="GO:0005737">
    <property type="term" value="C:cytoplasm"/>
    <property type="evidence" value="ECO:0007669"/>
    <property type="project" value="UniProtKB-SubCell"/>
</dbReference>
<sequence length="260" mass="28203">MVTYTIPGNLEDLDAETPALWDAGCLGLEEAAGEVRAYFEHPVELPLAGRWQDVPNEDWLERWKRDLTPVTVGRVTVVPSWLEQSVPAGQIKLVIDPGMAFGTGHHATTRFGVRALQELDLRGKRVLDVGAGTGLLALVAAALGARAEGVDLDPITVPIARENAERNGLEARFVEGTLSDILEEGPWDVLVCNLYAELHDALAGEYRAALLPGGPLILTGILEGRLELVRSALEREGFSNVRSELDGEWALVTARRSQEA</sequence>
<dbReference type="InterPro" id="IPR029063">
    <property type="entry name" value="SAM-dependent_MTases_sf"/>
</dbReference>
<dbReference type="InterPro" id="IPR050078">
    <property type="entry name" value="Ribosomal_L11_MeTrfase_PrmA"/>
</dbReference>
<feature type="binding site" evidence="6">
    <location>
        <position position="109"/>
    </location>
    <ligand>
        <name>S-adenosyl-L-methionine</name>
        <dbReference type="ChEBI" id="CHEBI:59789"/>
    </ligand>
</feature>
<protein>
    <recommendedName>
        <fullName evidence="6">Ribosomal protein L11 methyltransferase</fullName>
        <shortName evidence="6">L11 Mtase</shortName>
        <ecNumber evidence="6">2.1.1.-</ecNumber>
    </recommendedName>
</protein>
<dbReference type="NCBIfam" id="NF001790">
    <property type="entry name" value="PRK00517.3-3"/>
    <property type="match status" value="1"/>
</dbReference>
<comment type="caution">
    <text evidence="7">The sequence shown here is derived from an EMBL/GenBank/DDBJ whole genome shotgun (WGS) entry which is preliminary data.</text>
</comment>
<feature type="binding site" evidence="6">
    <location>
        <position position="151"/>
    </location>
    <ligand>
        <name>S-adenosyl-L-methionine</name>
        <dbReference type="ChEBI" id="CHEBI:59789"/>
    </ligand>
</feature>